<evidence type="ECO:0000256" key="2">
    <source>
        <dbReference type="ARBA" id="ARBA00006236"/>
    </source>
</evidence>
<dbReference type="NCBIfam" id="TIGR00710">
    <property type="entry name" value="efflux_Bcr_CflA"/>
    <property type="match status" value="1"/>
</dbReference>
<evidence type="ECO:0000256" key="8">
    <source>
        <dbReference type="RuleBase" id="RU365088"/>
    </source>
</evidence>
<keyword evidence="3 8" id="KW-0813">Transport</keyword>
<dbReference type="InterPro" id="IPR020846">
    <property type="entry name" value="MFS_dom"/>
</dbReference>
<evidence type="ECO:0000256" key="1">
    <source>
        <dbReference type="ARBA" id="ARBA00004651"/>
    </source>
</evidence>
<feature type="transmembrane region" description="Helical" evidence="8">
    <location>
        <begin position="306"/>
        <end position="325"/>
    </location>
</feature>
<dbReference type="PROSITE" id="PS50850">
    <property type="entry name" value="MFS"/>
    <property type="match status" value="1"/>
</dbReference>
<feature type="transmembrane region" description="Helical" evidence="8">
    <location>
        <begin position="167"/>
        <end position="187"/>
    </location>
</feature>
<keyword evidence="6 8" id="KW-1133">Transmembrane helix</keyword>
<evidence type="ECO:0000256" key="7">
    <source>
        <dbReference type="ARBA" id="ARBA00023136"/>
    </source>
</evidence>
<evidence type="ECO:0000256" key="5">
    <source>
        <dbReference type="ARBA" id="ARBA00022692"/>
    </source>
</evidence>
<feature type="transmembrane region" description="Helical" evidence="8">
    <location>
        <begin position="217"/>
        <end position="237"/>
    </location>
</feature>
<comment type="subcellular location">
    <subcellularLocation>
        <location evidence="8">Cell inner membrane</location>
        <topology evidence="8">Multi-pass membrane protein</topology>
    </subcellularLocation>
    <subcellularLocation>
        <location evidence="1">Cell membrane</location>
        <topology evidence="1">Multi-pass membrane protein</topology>
    </subcellularLocation>
</comment>
<organism evidence="10 11">
    <name type="scientific">Novosphingobium humi</name>
    <dbReference type="NCBI Taxonomy" id="2282397"/>
    <lineage>
        <taxon>Bacteria</taxon>
        <taxon>Pseudomonadati</taxon>
        <taxon>Pseudomonadota</taxon>
        <taxon>Alphaproteobacteria</taxon>
        <taxon>Sphingomonadales</taxon>
        <taxon>Sphingomonadaceae</taxon>
        <taxon>Novosphingobium</taxon>
    </lineage>
</organism>
<reference evidence="10 11" key="1">
    <citation type="submission" date="2023-02" db="EMBL/GenBank/DDBJ databases">
        <title>Genome sequence of Novosphingobium humi KACC 19094.</title>
        <authorList>
            <person name="Kim S."/>
            <person name="Heo J."/>
            <person name="Kwon S.-W."/>
        </authorList>
    </citation>
    <scope>NUCLEOTIDE SEQUENCE [LARGE SCALE GENOMIC DNA]</scope>
    <source>
        <strain evidence="10 11">KACC 19094</strain>
        <plasmid evidence="10 11">unnamed1</plasmid>
    </source>
</reference>
<feature type="transmembrane region" description="Helical" evidence="8">
    <location>
        <begin position="137"/>
        <end position="161"/>
    </location>
</feature>
<keyword evidence="11" id="KW-1185">Reference proteome</keyword>
<sequence length="397" mass="41405">MTAAKPVHIPFGLLLVLAGLSAFAPLSIDMYLPALPVMARDLGGSAAQASLTVASFFAGLCFGQLVHGPLSDRIGRRLPLLGGLVLYVGAGACAALAPTIPVLIAARFFQAFGGCAGLVVSRASVRDRFTPQESAQVFSLLLLVMSIAPIIAPLIGSWVLLAASWRAIFWLLTLFGAVVAVATFFGLPETRSEQTAAQARSESPFAAYRSILGEAQVMAYALTAGFSHMGLLTYLGISPDVLVTGFHLSPQTYGWVIATNGLGLVTTNWINRRLLARISYDTILRWANLGSMTASAVLLADAVTGFGGLLGITVPLFFMVAMIGFTQPNAIAGALARDPQRAGSISALVGFMQFGGGALGAAIAGAFHDGTARPMAMVIFAAYICAGVALRALARRR</sequence>
<dbReference type="Gene3D" id="1.20.1720.10">
    <property type="entry name" value="Multidrug resistance protein D"/>
    <property type="match status" value="1"/>
</dbReference>
<keyword evidence="7 8" id="KW-0472">Membrane</keyword>
<comment type="similarity">
    <text evidence="2 8">Belongs to the major facilitator superfamily. Bcr/CmlA family.</text>
</comment>
<feature type="transmembrane region" description="Helical" evidence="8">
    <location>
        <begin position="78"/>
        <end position="98"/>
    </location>
</feature>
<feature type="transmembrane region" description="Helical" evidence="8">
    <location>
        <begin position="345"/>
        <end position="368"/>
    </location>
</feature>
<dbReference type="SUPFAM" id="SSF103473">
    <property type="entry name" value="MFS general substrate transporter"/>
    <property type="match status" value="1"/>
</dbReference>
<evidence type="ECO:0000256" key="3">
    <source>
        <dbReference type="ARBA" id="ARBA00022448"/>
    </source>
</evidence>
<feature type="domain" description="Major facilitator superfamily (MFS) profile" evidence="9">
    <location>
        <begin position="13"/>
        <end position="397"/>
    </location>
</feature>
<evidence type="ECO:0000313" key="11">
    <source>
        <dbReference type="Proteomes" id="UP001218231"/>
    </source>
</evidence>
<dbReference type="RefSeq" id="WP_273619775.1">
    <property type="nucleotide sequence ID" value="NZ_CP117418.1"/>
</dbReference>
<keyword evidence="4" id="KW-1003">Cell membrane</keyword>
<proteinExistence type="inferred from homology"/>
<dbReference type="Pfam" id="PF07690">
    <property type="entry name" value="MFS_1"/>
    <property type="match status" value="1"/>
</dbReference>
<name>A0ABY7U1W8_9SPHN</name>
<dbReference type="CDD" id="cd17320">
    <property type="entry name" value="MFS_MdfA_MDR_like"/>
    <property type="match status" value="1"/>
</dbReference>
<feature type="transmembrane region" description="Helical" evidence="8">
    <location>
        <begin position="283"/>
        <end position="300"/>
    </location>
</feature>
<keyword evidence="10" id="KW-0614">Plasmid</keyword>
<evidence type="ECO:0000259" key="9">
    <source>
        <dbReference type="PROSITE" id="PS50850"/>
    </source>
</evidence>
<dbReference type="PANTHER" id="PTHR23502">
    <property type="entry name" value="MAJOR FACILITATOR SUPERFAMILY"/>
    <property type="match status" value="1"/>
</dbReference>
<evidence type="ECO:0000256" key="4">
    <source>
        <dbReference type="ARBA" id="ARBA00022475"/>
    </source>
</evidence>
<protein>
    <recommendedName>
        <fullName evidence="8">Bcr/CflA family efflux transporter</fullName>
    </recommendedName>
</protein>
<dbReference type="EMBL" id="CP117418">
    <property type="protein sequence ID" value="WCT79501.1"/>
    <property type="molecule type" value="Genomic_DNA"/>
</dbReference>
<geneLocation type="plasmid" evidence="10 11">
    <name>unnamed1</name>
</geneLocation>
<feature type="transmembrane region" description="Helical" evidence="8">
    <location>
        <begin position="374"/>
        <end position="394"/>
    </location>
</feature>
<dbReference type="Proteomes" id="UP001218231">
    <property type="component" value="Plasmid unnamed1"/>
</dbReference>
<dbReference type="InterPro" id="IPR011701">
    <property type="entry name" value="MFS"/>
</dbReference>
<evidence type="ECO:0000313" key="10">
    <source>
        <dbReference type="EMBL" id="WCT79501.1"/>
    </source>
</evidence>
<feature type="transmembrane region" description="Helical" evidence="8">
    <location>
        <begin position="7"/>
        <end position="26"/>
    </location>
</feature>
<feature type="transmembrane region" description="Helical" evidence="8">
    <location>
        <begin position="46"/>
        <end position="66"/>
    </location>
</feature>
<gene>
    <name evidence="10" type="ORF">PQ457_21160</name>
</gene>
<accession>A0ABY7U1W8</accession>
<dbReference type="PANTHER" id="PTHR23502:SF132">
    <property type="entry name" value="POLYAMINE TRANSPORTER 2-RELATED"/>
    <property type="match status" value="1"/>
</dbReference>
<keyword evidence="8" id="KW-0997">Cell inner membrane</keyword>
<dbReference type="InterPro" id="IPR004812">
    <property type="entry name" value="Efflux_drug-R_Bcr/CmlA"/>
</dbReference>
<evidence type="ECO:0000256" key="6">
    <source>
        <dbReference type="ARBA" id="ARBA00022989"/>
    </source>
</evidence>
<dbReference type="InterPro" id="IPR036259">
    <property type="entry name" value="MFS_trans_sf"/>
</dbReference>
<keyword evidence="5 8" id="KW-0812">Transmembrane</keyword>
<feature type="transmembrane region" description="Helical" evidence="8">
    <location>
        <begin position="104"/>
        <end position="125"/>
    </location>
</feature>
<feature type="transmembrane region" description="Helical" evidence="8">
    <location>
        <begin position="252"/>
        <end position="271"/>
    </location>
</feature>